<dbReference type="SUPFAM" id="SSF50249">
    <property type="entry name" value="Nucleic acid-binding proteins"/>
    <property type="match status" value="1"/>
</dbReference>
<evidence type="ECO:0000256" key="1">
    <source>
        <dbReference type="ARBA" id="ARBA00004123"/>
    </source>
</evidence>
<evidence type="ECO:0000256" key="4">
    <source>
        <dbReference type="ARBA" id="ARBA00023163"/>
    </source>
</evidence>
<organism evidence="8 9">
    <name type="scientific">Aphis glycines</name>
    <name type="common">Soybean aphid</name>
    <dbReference type="NCBI Taxonomy" id="307491"/>
    <lineage>
        <taxon>Eukaryota</taxon>
        <taxon>Metazoa</taxon>
        <taxon>Ecdysozoa</taxon>
        <taxon>Arthropoda</taxon>
        <taxon>Hexapoda</taxon>
        <taxon>Insecta</taxon>
        <taxon>Pterygota</taxon>
        <taxon>Neoptera</taxon>
        <taxon>Paraneoptera</taxon>
        <taxon>Hemiptera</taxon>
        <taxon>Sternorrhyncha</taxon>
        <taxon>Aphidomorpha</taxon>
        <taxon>Aphidoidea</taxon>
        <taxon>Aphididae</taxon>
        <taxon>Aphidini</taxon>
        <taxon>Aphis</taxon>
        <taxon>Aphis</taxon>
    </lineage>
</organism>
<dbReference type="InterPro" id="IPR045113">
    <property type="entry name" value="Rpb7-like"/>
</dbReference>
<dbReference type="Pfam" id="PF03876">
    <property type="entry name" value="SHS2_Rpb7-N"/>
    <property type="match status" value="1"/>
</dbReference>
<dbReference type="GO" id="GO:0005666">
    <property type="term" value="C:RNA polymerase III complex"/>
    <property type="evidence" value="ECO:0007669"/>
    <property type="project" value="TreeGrafter"/>
</dbReference>
<dbReference type="Gene3D" id="3.30.1490.120">
    <property type="entry name" value="RNA polymerase Rpb7-like, N-terminal domain"/>
    <property type="match status" value="1"/>
</dbReference>
<feature type="domain" description="RNA polymerase III subunit Rpc25" evidence="7">
    <location>
        <begin position="83"/>
        <end position="200"/>
    </location>
</feature>
<gene>
    <name evidence="8" type="ORF">AGLY_011325</name>
</gene>
<dbReference type="InterPro" id="IPR013238">
    <property type="entry name" value="RNA_pol_III_Rbc25"/>
</dbReference>
<keyword evidence="4" id="KW-0804">Transcription</keyword>
<dbReference type="Pfam" id="PF08292">
    <property type="entry name" value="RNA_pol_Rbc25"/>
    <property type="match status" value="1"/>
</dbReference>
<accession>A0A6G0TD42</accession>
<feature type="domain" description="RNA polymerase Rpb7-like N-terminal" evidence="6">
    <location>
        <begin position="8"/>
        <end position="64"/>
    </location>
</feature>
<dbReference type="PANTHER" id="PTHR12709">
    <property type="entry name" value="DNA-DIRECTED RNA POLYMERASE II, III"/>
    <property type="match status" value="1"/>
</dbReference>
<keyword evidence="3" id="KW-0240">DNA-directed RNA polymerase</keyword>
<evidence type="ECO:0000256" key="2">
    <source>
        <dbReference type="ARBA" id="ARBA00009307"/>
    </source>
</evidence>
<evidence type="ECO:0008006" key="10">
    <source>
        <dbReference type="Google" id="ProtNLM"/>
    </source>
</evidence>
<dbReference type="OrthoDB" id="10256606at2759"/>
<evidence type="ECO:0000259" key="7">
    <source>
        <dbReference type="Pfam" id="PF08292"/>
    </source>
</evidence>
<dbReference type="CDD" id="cd04330">
    <property type="entry name" value="RNAP_III_Rpc25_N"/>
    <property type="match status" value="1"/>
</dbReference>
<dbReference type="Gene3D" id="2.40.50.140">
    <property type="entry name" value="Nucleic acid-binding proteins"/>
    <property type="match status" value="1"/>
</dbReference>
<evidence type="ECO:0000259" key="6">
    <source>
        <dbReference type="Pfam" id="PF03876"/>
    </source>
</evidence>
<dbReference type="Proteomes" id="UP000475862">
    <property type="component" value="Unassembled WGS sequence"/>
</dbReference>
<evidence type="ECO:0000256" key="5">
    <source>
        <dbReference type="ARBA" id="ARBA00023242"/>
    </source>
</evidence>
<comment type="subcellular location">
    <subcellularLocation>
        <location evidence="1">Nucleus</location>
    </subcellularLocation>
</comment>
<dbReference type="GO" id="GO:0006384">
    <property type="term" value="P:transcription initiation at RNA polymerase III promoter"/>
    <property type="evidence" value="ECO:0007669"/>
    <property type="project" value="TreeGrafter"/>
</dbReference>
<protein>
    <recommendedName>
        <fullName evidence="10">RNA polymerase III subunit Rpc25 domain-containing protein</fullName>
    </recommendedName>
</protein>
<reference evidence="8 9" key="1">
    <citation type="submission" date="2019-08" db="EMBL/GenBank/DDBJ databases">
        <title>The genome of the soybean aphid Biotype 1, its phylome, world population structure and adaptation to the North American continent.</title>
        <authorList>
            <person name="Giordano R."/>
            <person name="Donthu R.K."/>
            <person name="Hernandez A.G."/>
            <person name="Wright C.L."/>
            <person name="Zimin A.V."/>
        </authorList>
    </citation>
    <scope>NUCLEOTIDE SEQUENCE [LARGE SCALE GENOMIC DNA]</scope>
    <source>
        <tissue evidence="8">Whole aphids</tissue>
    </source>
</reference>
<evidence type="ECO:0000313" key="9">
    <source>
        <dbReference type="Proteomes" id="UP000475862"/>
    </source>
</evidence>
<evidence type="ECO:0000313" key="8">
    <source>
        <dbReference type="EMBL" id="KAE9530863.1"/>
    </source>
</evidence>
<comment type="caution">
    <text evidence="8">The sequence shown here is derived from an EMBL/GenBank/DDBJ whole genome shotgun (WGS) entry which is preliminary data.</text>
</comment>
<dbReference type="InterPro" id="IPR036898">
    <property type="entry name" value="RNA_pol_Rpb7-like_N_sf"/>
</dbReference>
<dbReference type="SUPFAM" id="SSF88798">
    <property type="entry name" value="N-terminal, heterodimerisation domain of RBP7 (RpoE)"/>
    <property type="match status" value="1"/>
</dbReference>
<dbReference type="AlphaFoldDB" id="A0A6G0TD42"/>
<dbReference type="InterPro" id="IPR005576">
    <property type="entry name" value="Rpb7-like_N"/>
</dbReference>
<dbReference type="PANTHER" id="PTHR12709:SF1">
    <property type="entry name" value="DNA-DIRECTED RNA POLYMERASE III SUBUNIT RPC8"/>
    <property type="match status" value="1"/>
</dbReference>
<comment type="similarity">
    <text evidence="2">Belongs to the eukaryotic RPB7/RPC8 RNA polymerase subunit family.</text>
</comment>
<proteinExistence type="inferred from homology"/>
<keyword evidence="5" id="KW-0539">Nucleus</keyword>
<keyword evidence="9" id="KW-1185">Reference proteome</keyword>
<evidence type="ECO:0000256" key="3">
    <source>
        <dbReference type="ARBA" id="ARBA00022478"/>
    </source>
</evidence>
<name>A0A6G0TD42_APHGL</name>
<dbReference type="InterPro" id="IPR012340">
    <property type="entry name" value="NA-bd_OB-fold"/>
</dbReference>
<sequence>MFIVSEFEEVVKVQPNHLEDDQMSRIVIHLNSMLANKVVMNVGLCLSLFDILEIGDSIIYPSEGAYFSKVRFRFIVFRPFVEEILIGKVKSSSSDGAVLTTGFFEDIFVPAANMQNPSRFDVKDKVWVWEYDNCGDTVELHMDIGETVRFRVVSEQFTDTHPGVDSGLLDTGEIATLKSKSPYSIVGTVREPGLGVIGWWTDL</sequence>
<dbReference type="EMBL" id="VYZN01000042">
    <property type="protein sequence ID" value="KAE9530863.1"/>
    <property type="molecule type" value="Genomic_DNA"/>
</dbReference>